<dbReference type="InterPro" id="IPR037066">
    <property type="entry name" value="Plug_dom_sf"/>
</dbReference>
<keyword evidence="4 7" id="KW-0812">Transmembrane</keyword>
<feature type="domain" description="TonB-dependent receptor plug" evidence="8">
    <location>
        <begin position="115"/>
        <end position="214"/>
    </location>
</feature>
<keyword evidence="6 7" id="KW-0998">Cell outer membrane</keyword>
<dbReference type="NCBIfam" id="TIGR04056">
    <property type="entry name" value="OMP_RagA_SusC"/>
    <property type="match status" value="1"/>
</dbReference>
<evidence type="ECO:0000256" key="1">
    <source>
        <dbReference type="ARBA" id="ARBA00004571"/>
    </source>
</evidence>
<dbReference type="RefSeq" id="WP_035622318.1">
    <property type="nucleotide sequence ID" value="NZ_JBEWQG010000022.1"/>
</dbReference>
<evidence type="ECO:0000313" key="11">
    <source>
        <dbReference type="Proteomes" id="UP000028712"/>
    </source>
</evidence>
<evidence type="ECO:0000256" key="5">
    <source>
        <dbReference type="ARBA" id="ARBA00023136"/>
    </source>
</evidence>
<evidence type="ECO:0000313" key="10">
    <source>
        <dbReference type="EMBL" id="OXA97606.1"/>
    </source>
</evidence>
<comment type="similarity">
    <text evidence="7">Belongs to the TonB-dependent receptor family.</text>
</comment>
<comment type="caution">
    <text evidence="9">The sequence shown here is derived from an EMBL/GenBank/DDBJ whole genome shotgun (WGS) entry which is preliminary data.</text>
</comment>
<reference evidence="10 12" key="2">
    <citation type="submission" date="2016-11" db="EMBL/GenBank/DDBJ databases">
        <title>Whole genomes of Flavobacteriaceae.</title>
        <authorList>
            <person name="Stine C."/>
            <person name="Li C."/>
            <person name="Tadesse D."/>
        </authorList>
    </citation>
    <scope>NUCLEOTIDE SEQUENCE [LARGE SCALE GENOMIC DNA]</scope>
    <source>
        <strain evidence="10 12">ATCC 29551</strain>
    </source>
</reference>
<keyword evidence="12" id="KW-1185">Reference proteome</keyword>
<evidence type="ECO:0000313" key="9">
    <source>
        <dbReference type="EMBL" id="KFF16069.1"/>
    </source>
</evidence>
<dbReference type="Gene3D" id="2.60.40.1120">
    <property type="entry name" value="Carboxypeptidase-like, regulatory domain"/>
    <property type="match status" value="1"/>
</dbReference>
<name>A0A086AHA5_FLAHY</name>
<dbReference type="PROSITE" id="PS52016">
    <property type="entry name" value="TONB_DEPENDENT_REC_3"/>
    <property type="match status" value="1"/>
</dbReference>
<dbReference type="SUPFAM" id="SSF56935">
    <property type="entry name" value="Porins"/>
    <property type="match status" value="1"/>
</dbReference>
<evidence type="ECO:0000256" key="4">
    <source>
        <dbReference type="ARBA" id="ARBA00022692"/>
    </source>
</evidence>
<dbReference type="InterPro" id="IPR008969">
    <property type="entry name" value="CarboxyPept-like_regulatory"/>
</dbReference>
<evidence type="ECO:0000259" key="8">
    <source>
        <dbReference type="Pfam" id="PF07715"/>
    </source>
</evidence>
<dbReference type="GO" id="GO:0009279">
    <property type="term" value="C:cell outer membrane"/>
    <property type="evidence" value="ECO:0007669"/>
    <property type="project" value="UniProtKB-SubCell"/>
</dbReference>
<dbReference type="InterPro" id="IPR012910">
    <property type="entry name" value="Plug_dom"/>
</dbReference>
<dbReference type="Proteomes" id="UP000198424">
    <property type="component" value="Unassembled WGS sequence"/>
</dbReference>
<evidence type="ECO:0000313" key="12">
    <source>
        <dbReference type="Proteomes" id="UP000198424"/>
    </source>
</evidence>
<dbReference type="STRING" id="991.IW20_12040"/>
<sequence>MKQKEIIFSFVLFLFATTILFAQKLTVKGIVTDEQGMPIPGVNIQEEGGTNGTSSGLDGDYKISANKGSVLVFSYIGYKTSKVTVTDEVLNVKMNSGANELDGVVVTALGLKRDQKSLGYSTQKVRVADVVTVRETDINNALAGKVAGVQFQGSPSGDFRTSELRLRGNTGVLYVVDNIKVASIGDINPESIESINTLKGLSATALYGPEGRNGAIVITTKRGKKGATSVVFNLSSSLENAYLFPKFQNEYGGGYSQTFPKYTYNPATDPASFASFNGQDIVDYAADESWGPRMQGQMVRAWNSWEEGTPEFGKLTPYAPNPNNIKNFYDTGVTKRASLSVSKGGEDFSINFGLTKTDREGIVPNTARTQYDINLTAEANLGKKFKVFSTILFQDRQTTGYNRNNLILPAVASLRQWFQRQLNMDDLRDYRMNGKIVTWNRMSPTNGKSVGWNSPFFDQYEQPNKEDYKSFNGKIGGSYEIIKDFIASVELRKTYIGTDYYDITNAWGGVAIPAYSESLQIINKDEVSGILTYKKKINKFDINGTLGFEYQFYNRTYMQNSTVGGLVSEGFYSISTSVSAPLIDNKRFKSQNRAAFLTGSVGYDDFLYVDASYRNDFASTADINDNKLATYGISGSFVFSKFIPENSIFSFGKIRAGFAMAPQFPAIYQTSPIYVVGTTYGTYPTSSTQSIPSNPRLKGGNRQEKEYGLDLKFFNNRLSLDISYFDRLDNKLPSLITLDASTGTTGTYQNGGKQTYKGFELALSGTPLKTTNFEWNIGANFATLDRQVVAIAPGITRNIIQSGNSNMGNVQLVEQVGQEWGAIYGSRIERDANGKAKLNASGAYVRELGVYLGNVLPKYTGGLTTSVRVKNFDLSLGFDFQQGGKYYSLSNSLINRTGVGIETVGNNDLGNPKRDPVVNLAGVSSPTATILNSTAAPNSGGLLVEGVDAVTGNDVAYRVNTKTYWANIRAITEPFLEDASYVKLRTLRLGYTMNRSVLENTPFQKINVAVYANNLWLIYAANRNIDPSELQSYNTTSTPFIETAQLPNSRSIGLNVVLTL</sequence>
<dbReference type="Gene3D" id="2.170.130.10">
    <property type="entry name" value="TonB-dependent receptor, plug domain"/>
    <property type="match status" value="1"/>
</dbReference>
<dbReference type="Pfam" id="PF07715">
    <property type="entry name" value="Plug"/>
    <property type="match status" value="1"/>
</dbReference>
<dbReference type="InterPro" id="IPR039426">
    <property type="entry name" value="TonB-dep_rcpt-like"/>
</dbReference>
<dbReference type="EMBL" id="MUGY01000002">
    <property type="protein sequence ID" value="OXA97606.1"/>
    <property type="molecule type" value="Genomic_DNA"/>
</dbReference>
<protein>
    <submittedName>
        <fullName evidence="10">SusC/RagA family TonB-linked outer membrane protein</fullName>
    </submittedName>
</protein>
<dbReference type="InterPro" id="IPR036942">
    <property type="entry name" value="Beta-barrel_TonB_sf"/>
</dbReference>
<accession>A0A086AHA5</accession>
<reference evidence="9 11" key="1">
    <citation type="submission" date="2014-07" db="EMBL/GenBank/DDBJ databases">
        <title>Genome of Flavobacterium hydatis DSM 2063.</title>
        <authorList>
            <person name="Pipes S.E."/>
            <person name="Stropko S.J."/>
            <person name="Newman J.D."/>
        </authorList>
    </citation>
    <scope>NUCLEOTIDE SEQUENCE [LARGE SCALE GENOMIC DNA]</scope>
    <source>
        <strain evidence="9 11">DSM 2063</strain>
    </source>
</reference>
<evidence type="ECO:0000256" key="7">
    <source>
        <dbReference type="PROSITE-ProRule" id="PRU01360"/>
    </source>
</evidence>
<dbReference type="eggNOG" id="COG1629">
    <property type="taxonomic scope" value="Bacteria"/>
</dbReference>
<dbReference type="Gene3D" id="2.40.170.20">
    <property type="entry name" value="TonB-dependent receptor, beta-barrel domain"/>
    <property type="match status" value="1"/>
</dbReference>
<proteinExistence type="inferred from homology"/>
<keyword evidence="5 7" id="KW-0472">Membrane</keyword>
<comment type="subcellular location">
    <subcellularLocation>
        <location evidence="1 7">Cell outer membrane</location>
        <topology evidence="1 7">Multi-pass membrane protein</topology>
    </subcellularLocation>
</comment>
<dbReference type="EMBL" id="JPRM01000016">
    <property type="protein sequence ID" value="KFF16069.1"/>
    <property type="molecule type" value="Genomic_DNA"/>
</dbReference>
<gene>
    <name evidence="10" type="ORF">B0A62_01730</name>
    <name evidence="9" type="ORF">IW20_12040</name>
</gene>
<dbReference type="Pfam" id="PF13715">
    <property type="entry name" value="CarbopepD_reg_2"/>
    <property type="match status" value="1"/>
</dbReference>
<dbReference type="OrthoDB" id="9768177at2"/>
<dbReference type="InterPro" id="IPR023996">
    <property type="entry name" value="TonB-dep_OMP_SusC/RagA"/>
</dbReference>
<evidence type="ECO:0000256" key="6">
    <source>
        <dbReference type="ARBA" id="ARBA00023237"/>
    </source>
</evidence>
<organism evidence="9 11">
    <name type="scientific">Flavobacterium hydatis</name>
    <name type="common">Cytophaga aquatilis</name>
    <dbReference type="NCBI Taxonomy" id="991"/>
    <lineage>
        <taxon>Bacteria</taxon>
        <taxon>Pseudomonadati</taxon>
        <taxon>Bacteroidota</taxon>
        <taxon>Flavobacteriia</taxon>
        <taxon>Flavobacteriales</taxon>
        <taxon>Flavobacteriaceae</taxon>
        <taxon>Flavobacterium</taxon>
    </lineage>
</organism>
<dbReference type="Proteomes" id="UP000028712">
    <property type="component" value="Unassembled WGS sequence"/>
</dbReference>
<dbReference type="SUPFAM" id="SSF49464">
    <property type="entry name" value="Carboxypeptidase regulatory domain-like"/>
    <property type="match status" value="1"/>
</dbReference>
<evidence type="ECO:0000256" key="3">
    <source>
        <dbReference type="ARBA" id="ARBA00022452"/>
    </source>
</evidence>
<dbReference type="AlphaFoldDB" id="A0A086AHA5"/>
<keyword evidence="3 7" id="KW-1134">Transmembrane beta strand</keyword>
<evidence type="ECO:0000256" key="2">
    <source>
        <dbReference type="ARBA" id="ARBA00022448"/>
    </source>
</evidence>
<keyword evidence="2 7" id="KW-0813">Transport</keyword>